<dbReference type="NCBIfam" id="NF003802">
    <property type="entry name" value="PRK05388.1"/>
    <property type="match status" value="1"/>
</dbReference>
<feature type="site" description="Involved in the stabilization of negative charge on the oxyanion by the formation of the oxyanion hole" evidence="6">
    <location>
        <position position="124"/>
    </location>
</feature>
<evidence type="ECO:0000256" key="6">
    <source>
        <dbReference type="HAMAP-Rule" id="MF_01106"/>
    </source>
</evidence>
<comment type="similarity">
    <text evidence="1 6">Belongs to the ArgJ family.</text>
</comment>
<proteinExistence type="inferred from homology"/>
<keyword evidence="6" id="KW-0511">Multifunctional enzyme</keyword>
<dbReference type="InterPro" id="IPR002813">
    <property type="entry name" value="Arg_biosynth_ArgJ"/>
</dbReference>
<comment type="catalytic activity">
    <reaction evidence="6">
        <text>L-glutamate + acetyl-CoA = N-acetyl-L-glutamate + CoA + H(+)</text>
        <dbReference type="Rhea" id="RHEA:24292"/>
        <dbReference type="ChEBI" id="CHEBI:15378"/>
        <dbReference type="ChEBI" id="CHEBI:29985"/>
        <dbReference type="ChEBI" id="CHEBI:44337"/>
        <dbReference type="ChEBI" id="CHEBI:57287"/>
        <dbReference type="ChEBI" id="CHEBI:57288"/>
        <dbReference type="EC" id="2.3.1.1"/>
    </reaction>
</comment>
<name>A0ABT2WHL5_9BACI</name>
<dbReference type="Gene3D" id="3.30.2330.10">
    <property type="entry name" value="arginine biosynthesis bifunctional protein suprefamily"/>
    <property type="match status" value="1"/>
</dbReference>
<accession>A0ABT2WHL5</accession>
<feature type="chain" id="PRO_5044924804" description="Arginine biosynthesis bifunctional protein ArgJ beta chain" evidence="6">
    <location>
        <begin position="196"/>
        <end position="410"/>
    </location>
</feature>
<dbReference type="EMBL" id="JAOUSE010000042">
    <property type="protein sequence ID" value="MCU9595194.1"/>
    <property type="molecule type" value="Genomic_DNA"/>
</dbReference>
<dbReference type="EC" id="2.3.1.35" evidence="6"/>
<feature type="binding site" evidence="6">
    <location>
        <position position="410"/>
    </location>
    <ligand>
        <name>substrate</name>
    </ligand>
</feature>
<feature type="active site" description="Nucleophile" evidence="6">
    <location>
        <position position="196"/>
    </location>
</feature>
<comment type="function">
    <text evidence="6">Catalyzes two activities which are involved in the cyclic version of arginine biosynthesis: the synthesis of N-acetylglutamate from glutamate and acetyl-CoA as the acetyl donor, and of ornithine by transacetylation between N(2)-acetylornithine and glutamate.</text>
</comment>
<protein>
    <recommendedName>
        <fullName evidence="6">Arginine biosynthesis bifunctional protein ArgJ</fullName>
    </recommendedName>
    <domain>
        <recommendedName>
            <fullName evidence="6">Glutamate N-acetyltransferase</fullName>
            <ecNumber evidence="6">2.3.1.35</ecNumber>
        </recommendedName>
        <alternativeName>
            <fullName evidence="6">Ornithine acetyltransferase</fullName>
            <shortName evidence="6">OATase</shortName>
        </alternativeName>
        <alternativeName>
            <fullName evidence="6">Ornithine transacetylase</fullName>
        </alternativeName>
    </domain>
    <domain>
        <recommendedName>
            <fullName evidence="6">Amino-acid acetyltransferase</fullName>
            <ecNumber evidence="6">2.3.1.1</ecNumber>
        </recommendedName>
        <alternativeName>
            <fullName evidence="6">N-acetylglutamate synthase</fullName>
            <shortName evidence="6">AGSase</shortName>
        </alternativeName>
    </domain>
    <component>
        <recommendedName>
            <fullName evidence="6">Arginine biosynthesis bifunctional protein ArgJ alpha chain</fullName>
        </recommendedName>
    </component>
    <component>
        <recommendedName>
            <fullName evidence="6">Arginine biosynthesis bifunctional protein ArgJ beta chain</fullName>
        </recommendedName>
    </component>
</protein>
<keyword evidence="4 6" id="KW-0068">Autocatalytic cleavage</keyword>
<comment type="pathway">
    <text evidence="6">Amino-acid biosynthesis; L-arginine biosynthesis; L-ornithine and N-acetyl-L-glutamate from L-glutamate and N(2)-acetyl-L-ornithine (cyclic): step 1/1.</text>
</comment>
<evidence type="ECO:0000313" key="7">
    <source>
        <dbReference type="EMBL" id="MCU9595194.1"/>
    </source>
</evidence>
<dbReference type="HAMAP" id="MF_01106">
    <property type="entry name" value="ArgJ"/>
    <property type="match status" value="1"/>
</dbReference>
<evidence type="ECO:0000313" key="8">
    <source>
        <dbReference type="Proteomes" id="UP001208656"/>
    </source>
</evidence>
<comment type="subcellular location">
    <subcellularLocation>
        <location evidence="6">Cytoplasm</location>
    </subcellularLocation>
</comment>
<feature type="binding site" evidence="6">
    <location>
        <position position="282"/>
    </location>
    <ligand>
        <name>substrate</name>
    </ligand>
</feature>
<feature type="site" description="Involved in the stabilization of negative charge on the oxyanion by the formation of the oxyanion hole" evidence="6">
    <location>
        <position position="125"/>
    </location>
</feature>
<feature type="binding site" evidence="6">
    <location>
        <position position="185"/>
    </location>
    <ligand>
        <name>substrate</name>
    </ligand>
</feature>
<dbReference type="EC" id="2.3.1.1" evidence="6"/>
<evidence type="ECO:0000256" key="1">
    <source>
        <dbReference type="ARBA" id="ARBA00006774"/>
    </source>
</evidence>
<evidence type="ECO:0000256" key="3">
    <source>
        <dbReference type="ARBA" id="ARBA00022679"/>
    </source>
</evidence>
<keyword evidence="8" id="KW-1185">Reference proteome</keyword>
<sequence>MNKQLVQTKQVVTLKNGSITTPKGYYAGGLHCGIKRKRLDLGWLFSEVPATVAAVYTTNQIQAAPLLVTKESIKISGKIQGVIVNSGIANACTGDEGYKNALFMRKLFADRIGVDEHLVAVSSTGIIGEQLPMQKLEDGINQIHHLDNDVDCFEKAILTTDTTQKKACVQLKIDGKTITIAGCAKGSGMIHPNMATMLGFITTDANISQEALNIALKQSVNQTFNMITVDGDTSTNDMVVFLANGLAGNPKLTQHHAEWDTFLSGVYLVCESLAKQIAKDGEGATKLIEVKVKGCNTSADAGKIAKSIIGSNLVKTAMFGEDPNWGRIVAAIGYSGVQLNSNSIDVYIGEQRVVKNGLPETYSEENVTTYLKENEEIQIIVDLHDGKSNATAWGCDLTYDYVKINAMYRT</sequence>
<evidence type="ECO:0000256" key="4">
    <source>
        <dbReference type="ARBA" id="ARBA00022813"/>
    </source>
</evidence>
<comment type="subunit">
    <text evidence="2 6">Heterotetramer of two alpha and two beta chains.</text>
</comment>
<dbReference type="Gene3D" id="3.10.20.340">
    <property type="entry name" value="ArgJ beta chain, C-terminal domain"/>
    <property type="match status" value="1"/>
</dbReference>
<feature type="binding site" evidence="6">
    <location>
        <position position="196"/>
    </location>
    <ligand>
        <name>substrate</name>
    </ligand>
</feature>
<evidence type="ECO:0000256" key="2">
    <source>
        <dbReference type="ARBA" id="ARBA00011475"/>
    </source>
</evidence>
<dbReference type="Proteomes" id="UP001208656">
    <property type="component" value="Unassembled WGS sequence"/>
</dbReference>
<reference evidence="7 8" key="1">
    <citation type="submission" date="2022-10" db="EMBL/GenBank/DDBJ databases">
        <title>Description of Fervidibacillus gen. nov. in the family Fervidibacillaceae fam. nov. with two species, Fervidibacillus albus sp. nov., and Fervidibacillus halotolerans sp. nov., isolated from tidal flat sediments.</title>
        <authorList>
            <person name="Kwon K.K."/>
            <person name="Yang S.-H."/>
        </authorList>
    </citation>
    <scope>NUCLEOTIDE SEQUENCE [LARGE SCALE GENOMIC DNA]</scope>
    <source>
        <strain evidence="7 8">DSM 23332</strain>
    </source>
</reference>
<dbReference type="SUPFAM" id="SSF56266">
    <property type="entry name" value="DmpA/ArgJ-like"/>
    <property type="match status" value="1"/>
</dbReference>
<dbReference type="InterPro" id="IPR042195">
    <property type="entry name" value="ArgJ_beta_C"/>
</dbReference>
<keyword evidence="6" id="KW-0963">Cytoplasm</keyword>
<organism evidence="7 8">
    <name type="scientific">Pallidibacillus thermolactis</name>
    <dbReference type="NCBI Taxonomy" id="251051"/>
    <lineage>
        <taxon>Bacteria</taxon>
        <taxon>Bacillati</taxon>
        <taxon>Bacillota</taxon>
        <taxon>Bacilli</taxon>
        <taxon>Bacillales</taxon>
        <taxon>Bacillaceae</taxon>
        <taxon>Pallidibacillus</taxon>
    </lineage>
</organism>
<feature type="chain" id="PRO_5044924803" description="Arginine biosynthesis bifunctional protein ArgJ alpha chain" evidence="6">
    <location>
        <begin position="1"/>
        <end position="195"/>
    </location>
</feature>
<keyword evidence="6" id="KW-0028">Amino-acid biosynthesis</keyword>
<dbReference type="Pfam" id="PF01960">
    <property type="entry name" value="ArgJ"/>
    <property type="match status" value="1"/>
</dbReference>
<comment type="pathway">
    <text evidence="6">Amino-acid biosynthesis; L-arginine biosynthesis; N(2)-acetyl-L-ornithine from L-glutamate: step 1/4.</text>
</comment>
<dbReference type="Gene3D" id="3.60.70.12">
    <property type="entry name" value="L-amino peptidase D-ALA esterase/amidase"/>
    <property type="match status" value="1"/>
</dbReference>
<gene>
    <name evidence="6 7" type="primary">argJ</name>
    <name evidence="7" type="ORF">OEV82_12165</name>
</gene>
<dbReference type="GO" id="GO:0004358">
    <property type="term" value="F:L-glutamate N-acetyltransferase activity, acting on acetyl-L-ornithine as donor"/>
    <property type="evidence" value="ECO:0007669"/>
    <property type="project" value="UniProtKB-EC"/>
</dbReference>
<comment type="catalytic activity">
    <reaction evidence="6">
        <text>N(2)-acetyl-L-ornithine + L-glutamate = N-acetyl-L-glutamate + L-ornithine</text>
        <dbReference type="Rhea" id="RHEA:15349"/>
        <dbReference type="ChEBI" id="CHEBI:29985"/>
        <dbReference type="ChEBI" id="CHEBI:44337"/>
        <dbReference type="ChEBI" id="CHEBI:46911"/>
        <dbReference type="ChEBI" id="CHEBI:57805"/>
        <dbReference type="EC" id="2.3.1.35"/>
    </reaction>
</comment>
<dbReference type="CDD" id="cd02152">
    <property type="entry name" value="OAT"/>
    <property type="match status" value="1"/>
</dbReference>
<keyword evidence="3 6" id="KW-0808">Transferase</keyword>
<dbReference type="NCBIfam" id="TIGR00120">
    <property type="entry name" value="ArgJ"/>
    <property type="match status" value="1"/>
</dbReference>
<feature type="site" description="Cleavage; by autolysis" evidence="6">
    <location>
        <begin position="195"/>
        <end position="196"/>
    </location>
</feature>
<feature type="binding site" evidence="6">
    <location>
        <position position="159"/>
    </location>
    <ligand>
        <name>substrate</name>
    </ligand>
</feature>
<keyword evidence="5 6" id="KW-0012">Acyltransferase</keyword>
<evidence type="ECO:0000256" key="5">
    <source>
        <dbReference type="ARBA" id="ARBA00023315"/>
    </source>
</evidence>
<comment type="caution">
    <text evidence="7">The sequence shown here is derived from an EMBL/GenBank/DDBJ whole genome shotgun (WGS) entry which is preliminary data.</text>
</comment>
<keyword evidence="6" id="KW-0055">Arginine biosynthesis</keyword>
<dbReference type="RefSeq" id="WP_263062037.1">
    <property type="nucleotide sequence ID" value="NZ_JAOUSE010000042.1"/>
</dbReference>
<dbReference type="PANTHER" id="PTHR23100:SF0">
    <property type="entry name" value="ARGININE BIOSYNTHESIS BIFUNCTIONAL PROTEIN ARGJ, MITOCHONDRIAL"/>
    <property type="match status" value="1"/>
</dbReference>
<feature type="binding site" evidence="6">
    <location>
        <position position="405"/>
    </location>
    <ligand>
        <name>substrate</name>
    </ligand>
</feature>
<dbReference type="PANTHER" id="PTHR23100">
    <property type="entry name" value="ARGININE BIOSYNTHESIS BIFUNCTIONAL PROTEIN ARGJ"/>
    <property type="match status" value="1"/>
</dbReference>
<dbReference type="InterPro" id="IPR016117">
    <property type="entry name" value="ArgJ-like_dom_sf"/>
</dbReference>